<evidence type="ECO:0000313" key="3">
    <source>
        <dbReference type="EMBL" id="CAH1801414.1"/>
    </source>
</evidence>
<dbReference type="Gene3D" id="3.90.79.10">
    <property type="entry name" value="Nucleoside Triphosphate Pyrophosphohydrolase"/>
    <property type="match status" value="1"/>
</dbReference>
<protein>
    <recommendedName>
        <fullName evidence="2">Nudix hydrolase domain-containing protein</fullName>
    </recommendedName>
</protein>
<keyword evidence="1" id="KW-0472">Membrane</keyword>
<organism evidence="3 4">
    <name type="scientific">Owenia fusiformis</name>
    <name type="common">Polychaete worm</name>
    <dbReference type="NCBI Taxonomy" id="6347"/>
    <lineage>
        <taxon>Eukaryota</taxon>
        <taxon>Metazoa</taxon>
        <taxon>Spiralia</taxon>
        <taxon>Lophotrochozoa</taxon>
        <taxon>Annelida</taxon>
        <taxon>Polychaeta</taxon>
        <taxon>Sedentaria</taxon>
        <taxon>Canalipalpata</taxon>
        <taxon>Sabellida</taxon>
        <taxon>Oweniida</taxon>
        <taxon>Oweniidae</taxon>
        <taxon>Owenia</taxon>
    </lineage>
</organism>
<keyword evidence="1" id="KW-1133">Transmembrane helix</keyword>
<sequence>MRSDDSRMLQQTRIFPTFVTVFLAIVVHLNEFNVFMGNQSIKTATTTTFRIIHTKMPKTHTKCRGTNLSYPRNDKILRFPVPDNKVSWDTPYTGYKPVDYTADSVLSGPVWADIDVRKPRTPQPRWNTVDGKIDRQSHTGHYVIDEFGVPRNPVGRTGVRGRGCLGRWGPNHAADPIVTRWKRNEKFEVMKNTSNNKPVLQFVAIQRRDTGEWAIPGGMVDPGEQISVTLKREFGEEALNTLESSKDEKEDITRKLNELFCRGEEIYRGYVDDPRNTDNSWMETVAFNFNDDDGTSVGKFNLHAGDDAVGVKWTDINSEIKLYASHKNFIHETAKRLGADW</sequence>
<dbReference type="PANTHER" id="PTHR13030:SF8">
    <property type="entry name" value="ADP-RIBOSE PYROPHOSPHATASE, MITOCHONDRIAL"/>
    <property type="match status" value="1"/>
</dbReference>
<dbReference type="GO" id="GO:0047631">
    <property type="term" value="F:ADP-ribose diphosphatase activity"/>
    <property type="evidence" value="ECO:0007669"/>
    <property type="project" value="InterPro"/>
</dbReference>
<dbReference type="CDD" id="cd03670">
    <property type="entry name" value="NUDIX_ADPRase_Nudt9"/>
    <property type="match status" value="1"/>
</dbReference>
<dbReference type="Proteomes" id="UP000749559">
    <property type="component" value="Unassembled WGS sequence"/>
</dbReference>
<dbReference type="SUPFAM" id="SSF55811">
    <property type="entry name" value="Nudix"/>
    <property type="match status" value="1"/>
</dbReference>
<gene>
    <name evidence="3" type="ORF">OFUS_LOCUS25206</name>
</gene>
<reference evidence="3" key="1">
    <citation type="submission" date="2022-03" db="EMBL/GenBank/DDBJ databases">
        <authorList>
            <person name="Martin C."/>
        </authorList>
    </citation>
    <scope>NUCLEOTIDE SEQUENCE</scope>
</reference>
<dbReference type="AlphaFoldDB" id="A0A8S4Q6B9"/>
<keyword evidence="1" id="KW-0812">Transmembrane</keyword>
<keyword evidence="4" id="KW-1185">Reference proteome</keyword>
<evidence type="ECO:0000259" key="2">
    <source>
        <dbReference type="PROSITE" id="PS51462"/>
    </source>
</evidence>
<dbReference type="PANTHER" id="PTHR13030">
    <property type="entry name" value="NUDIX HYDROLASE"/>
    <property type="match status" value="1"/>
</dbReference>
<evidence type="ECO:0000313" key="4">
    <source>
        <dbReference type="Proteomes" id="UP000749559"/>
    </source>
</evidence>
<comment type="caution">
    <text evidence="3">The sequence shown here is derived from an EMBL/GenBank/DDBJ whole genome shotgun (WGS) entry which is preliminary data.</text>
</comment>
<dbReference type="InterPro" id="IPR039989">
    <property type="entry name" value="NUDT9"/>
</dbReference>
<dbReference type="InterPro" id="IPR000086">
    <property type="entry name" value="NUDIX_hydrolase_dom"/>
</dbReference>
<dbReference type="FunFam" id="3.90.79.10:FF:000021">
    <property type="entry name" value="ADP-ribose pyrophosphatase, mitochondrial isoform X1"/>
    <property type="match status" value="1"/>
</dbReference>
<accession>A0A8S4Q6B9</accession>
<feature type="domain" description="Nudix hydrolase" evidence="2">
    <location>
        <begin position="170"/>
        <end position="336"/>
    </location>
</feature>
<dbReference type="InterPro" id="IPR015797">
    <property type="entry name" value="NUDIX_hydrolase-like_dom_sf"/>
</dbReference>
<dbReference type="EMBL" id="CAIIXF020000012">
    <property type="protein sequence ID" value="CAH1801414.1"/>
    <property type="molecule type" value="Genomic_DNA"/>
</dbReference>
<feature type="transmembrane region" description="Helical" evidence="1">
    <location>
        <begin position="12"/>
        <end position="29"/>
    </location>
</feature>
<dbReference type="OrthoDB" id="9972248at2759"/>
<name>A0A8S4Q6B9_OWEFU</name>
<dbReference type="PROSITE" id="PS51462">
    <property type="entry name" value="NUDIX"/>
    <property type="match status" value="1"/>
</dbReference>
<evidence type="ECO:0000256" key="1">
    <source>
        <dbReference type="SAM" id="Phobius"/>
    </source>
</evidence>
<dbReference type="Pfam" id="PF25969">
    <property type="entry name" value="NUDT9_N"/>
    <property type="match status" value="1"/>
</dbReference>
<proteinExistence type="predicted"/>
<dbReference type="Pfam" id="PF00293">
    <property type="entry name" value="NUDIX"/>
    <property type="match status" value="1"/>
</dbReference>